<protein>
    <submittedName>
        <fullName evidence="2">Uncharacterized protein</fullName>
    </submittedName>
</protein>
<gene>
    <name evidence="2" type="ORF">SpAn4DRAFT_2617</name>
</gene>
<reference evidence="3" key="1">
    <citation type="submission" date="2015-03" db="EMBL/GenBank/DDBJ databases">
        <authorList>
            <person name="Nijsse Bart"/>
        </authorList>
    </citation>
    <scope>NUCLEOTIDE SEQUENCE [LARGE SCALE GENOMIC DNA]</scope>
</reference>
<evidence type="ECO:0000256" key="1">
    <source>
        <dbReference type="SAM" id="Phobius"/>
    </source>
</evidence>
<evidence type="ECO:0000313" key="3">
    <source>
        <dbReference type="Proteomes" id="UP000049855"/>
    </source>
</evidence>
<proteinExistence type="predicted"/>
<dbReference type="AlphaFoldDB" id="A0A0U1L1G7"/>
<dbReference type="RefSeq" id="WP_021168169.1">
    <property type="nucleotide sequence ID" value="NZ_CTRP01000012.1"/>
</dbReference>
<keyword evidence="1" id="KW-1133">Transmembrane helix</keyword>
<name>A0A0U1L1G7_9FIRM</name>
<evidence type="ECO:0000313" key="2">
    <source>
        <dbReference type="EMBL" id="CQR73385.1"/>
    </source>
</evidence>
<organism evidence="2 3">
    <name type="scientific">Sporomusa ovata</name>
    <dbReference type="NCBI Taxonomy" id="2378"/>
    <lineage>
        <taxon>Bacteria</taxon>
        <taxon>Bacillati</taxon>
        <taxon>Bacillota</taxon>
        <taxon>Negativicutes</taxon>
        <taxon>Selenomonadales</taxon>
        <taxon>Sporomusaceae</taxon>
        <taxon>Sporomusa</taxon>
    </lineage>
</organism>
<sequence>MDWKKATGYFGLLCIIIAVLAQLIATLAPNFLNIESHEAIIRWAIYLWVYAIIVTGIYLEQITGHIFELLLGLFAGILCLVFWLTIPVALIYFFRAFAKISKTNGGLPF</sequence>
<feature type="transmembrane region" description="Helical" evidence="1">
    <location>
        <begin position="71"/>
        <end position="94"/>
    </location>
</feature>
<feature type="transmembrane region" description="Helical" evidence="1">
    <location>
        <begin position="6"/>
        <end position="28"/>
    </location>
</feature>
<keyword evidence="1" id="KW-0472">Membrane</keyword>
<feature type="transmembrane region" description="Helical" evidence="1">
    <location>
        <begin position="40"/>
        <end position="59"/>
    </location>
</feature>
<dbReference type="EMBL" id="CTRP01000012">
    <property type="protein sequence ID" value="CQR73385.1"/>
    <property type="molecule type" value="Genomic_DNA"/>
</dbReference>
<accession>A0A0U1L1G7</accession>
<keyword evidence="1" id="KW-0812">Transmembrane</keyword>
<keyword evidence="3" id="KW-1185">Reference proteome</keyword>
<dbReference type="Proteomes" id="UP000049855">
    <property type="component" value="Unassembled WGS sequence"/>
</dbReference>